<proteinExistence type="predicted"/>
<keyword evidence="2" id="KW-1185">Reference proteome</keyword>
<reference evidence="1 2" key="1">
    <citation type="submission" date="2023-07" db="EMBL/GenBank/DDBJ databases">
        <title>Sequencing the genomes of 1000 actinobacteria strains.</title>
        <authorList>
            <person name="Klenk H.-P."/>
        </authorList>
    </citation>
    <scope>NUCLEOTIDE SEQUENCE [LARGE SCALE GENOMIC DNA]</scope>
    <source>
        <strain evidence="1 2">DSM 20167</strain>
    </source>
</reference>
<organism evidence="1 2">
    <name type="scientific">Paeniglutamicibacter sulfureus</name>
    <dbReference type="NCBI Taxonomy" id="43666"/>
    <lineage>
        <taxon>Bacteria</taxon>
        <taxon>Bacillati</taxon>
        <taxon>Actinomycetota</taxon>
        <taxon>Actinomycetes</taxon>
        <taxon>Micrococcales</taxon>
        <taxon>Micrococcaceae</taxon>
        <taxon>Paeniglutamicibacter</taxon>
    </lineage>
</organism>
<evidence type="ECO:0000313" key="2">
    <source>
        <dbReference type="Proteomes" id="UP001183817"/>
    </source>
</evidence>
<accession>A0ABU2BKI2</accession>
<dbReference type="Proteomes" id="UP001183817">
    <property type="component" value="Unassembled WGS sequence"/>
</dbReference>
<gene>
    <name evidence="1" type="ORF">J2S64_002809</name>
</gene>
<evidence type="ECO:0008006" key="3">
    <source>
        <dbReference type="Google" id="ProtNLM"/>
    </source>
</evidence>
<dbReference type="RefSeq" id="WP_310291366.1">
    <property type="nucleotide sequence ID" value="NZ_BAAAWO010000001.1"/>
</dbReference>
<protein>
    <recommendedName>
        <fullName evidence="3">GNAT family N-acetyltransferase</fullName>
    </recommendedName>
</protein>
<name>A0ABU2BKI2_9MICC</name>
<dbReference type="EMBL" id="JAVDYI010000001">
    <property type="protein sequence ID" value="MDR7359118.1"/>
    <property type="molecule type" value="Genomic_DNA"/>
</dbReference>
<comment type="caution">
    <text evidence="1">The sequence shown here is derived from an EMBL/GenBank/DDBJ whole genome shotgun (WGS) entry which is preliminary data.</text>
</comment>
<sequence>MSVEIELKTLDRAREQLRTMLMLVEGGQVRCSAATKKPSAATMRLLAEALPGGDFYPDEHIAAFAWPLLLQAGGLAAGTKLELTARGRAALKKEPDEVLLGLWDRWVRGGVIDELSRIEAIKGQKRTNTLSGLKNRRFMAAEVLKVLSTSEFTMVTQAYNASIHEGAHFTVVRNDMAAFKLYVEDPEYGSLGYDHIDFGGFVDRRYLMALLLEYAATLGIVDVRYVDPAFAMDDFEDLWGTEALTRISRYDGLRAVRLTELGFRSMG</sequence>
<evidence type="ECO:0000313" key="1">
    <source>
        <dbReference type="EMBL" id="MDR7359118.1"/>
    </source>
</evidence>